<gene>
    <name evidence="2" type="ORF">EYF80_034512</name>
</gene>
<proteinExistence type="predicted"/>
<keyword evidence="3" id="KW-1185">Reference proteome</keyword>
<sequence length="102" mass="11047">MSDGEASGGREEGSPSNEDEWPQLNSVSQLHQSQARFPAGRCGDLQRSESSGGYYPALRVLTIRFSARLFGDEISPPFLSQNAKRGSSMLLLLCSPVRSAQS</sequence>
<organism evidence="2 3">
    <name type="scientific">Liparis tanakae</name>
    <name type="common">Tanaka's snailfish</name>
    <dbReference type="NCBI Taxonomy" id="230148"/>
    <lineage>
        <taxon>Eukaryota</taxon>
        <taxon>Metazoa</taxon>
        <taxon>Chordata</taxon>
        <taxon>Craniata</taxon>
        <taxon>Vertebrata</taxon>
        <taxon>Euteleostomi</taxon>
        <taxon>Actinopterygii</taxon>
        <taxon>Neopterygii</taxon>
        <taxon>Teleostei</taxon>
        <taxon>Neoteleostei</taxon>
        <taxon>Acanthomorphata</taxon>
        <taxon>Eupercaria</taxon>
        <taxon>Perciformes</taxon>
        <taxon>Cottioidei</taxon>
        <taxon>Cottales</taxon>
        <taxon>Liparidae</taxon>
        <taxon>Liparis</taxon>
    </lineage>
</organism>
<evidence type="ECO:0000256" key="1">
    <source>
        <dbReference type="SAM" id="MobiDB-lite"/>
    </source>
</evidence>
<evidence type="ECO:0000313" key="2">
    <source>
        <dbReference type="EMBL" id="TNN55246.1"/>
    </source>
</evidence>
<dbReference type="Proteomes" id="UP000314294">
    <property type="component" value="Unassembled WGS sequence"/>
</dbReference>
<comment type="caution">
    <text evidence="2">The sequence shown here is derived from an EMBL/GenBank/DDBJ whole genome shotgun (WGS) entry which is preliminary data.</text>
</comment>
<feature type="compositionally biased region" description="Polar residues" evidence="1">
    <location>
        <begin position="23"/>
        <end position="35"/>
    </location>
</feature>
<name>A0A4Z2GP61_9TELE</name>
<evidence type="ECO:0000313" key="3">
    <source>
        <dbReference type="Proteomes" id="UP000314294"/>
    </source>
</evidence>
<dbReference type="AlphaFoldDB" id="A0A4Z2GP61"/>
<dbReference type="EMBL" id="SRLO01000461">
    <property type="protein sequence ID" value="TNN55246.1"/>
    <property type="molecule type" value="Genomic_DNA"/>
</dbReference>
<reference evidence="2 3" key="1">
    <citation type="submission" date="2019-03" db="EMBL/GenBank/DDBJ databases">
        <title>First draft genome of Liparis tanakae, snailfish: a comprehensive survey of snailfish specific genes.</title>
        <authorList>
            <person name="Kim W."/>
            <person name="Song I."/>
            <person name="Jeong J.-H."/>
            <person name="Kim D."/>
            <person name="Kim S."/>
            <person name="Ryu S."/>
            <person name="Song J.Y."/>
            <person name="Lee S.K."/>
        </authorList>
    </citation>
    <scope>NUCLEOTIDE SEQUENCE [LARGE SCALE GENOMIC DNA]</scope>
    <source>
        <tissue evidence="2">Muscle</tissue>
    </source>
</reference>
<accession>A0A4Z2GP61</accession>
<feature type="region of interest" description="Disordered" evidence="1">
    <location>
        <begin position="1"/>
        <end position="52"/>
    </location>
</feature>
<protein>
    <submittedName>
        <fullName evidence="2">Uncharacterized protein</fullName>
    </submittedName>
</protein>